<evidence type="ECO:0000313" key="1">
    <source>
        <dbReference type="EMBL" id="ACK79425.1"/>
    </source>
</evidence>
<sequence>MQRAMLNDELTKQGVRPNADGVVPQQLIPLRSSQNHATVSVNYRDGVVLTFLFDRSTPIVDLMAMVSRAGTVRKVVL</sequence>
<keyword evidence="2" id="KW-1185">Reference proteome</keyword>
<dbReference type="eggNOG" id="ENOG5030TEK">
    <property type="taxonomic scope" value="Bacteria"/>
</dbReference>
<dbReference type="PaxDb" id="243159-AFE_1557"/>
<dbReference type="Proteomes" id="UP000001362">
    <property type="component" value="Chromosome"/>
</dbReference>
<dbReference type="RefSeq" id="WP_009564935.1">
    <property type="nucleotide sequence ID" value="NC_011761.1"/>
</dbReference>
<gene>
    <name evidence="1" type="ordered locus">AFE_1557</name>
</gene>
<dbReference type="GeneID" id="65280775"/>
<dbReference type="AlphaFoldDB" id="B7JAD4"/>
<reference evidence="1 2" key="1">
    <citation type="journal article" date="2008" name="BMC Genomics">
        <title>Acidithiobacillus ferrooxidans metabolism: from genome sequence to industrial applications.</title>
        <authorList>
            <person name="Valdes J."/>
            <person name="Pedroso I."/>
            <person name="Quatrini R."/>
            <person name="Dodson R.J."/>
            <person name="Tettelin H."/>
            <person name="Blake R.II."/>
            <person name="Eisen J.A."/>
            <person name="Holmes D.S."/>
        </authorList>
    </citation>
    <scope>NUCLEOTIDE SEQUENCE [LARGE SCALE GENOMIC DNA]</scope>
    <source>
        <strain evidence="2">ATCC 23270 / DSM 14882 / CIP 104768 / NCIMB 8455</strain>
    </source>
</reference>
<proteinExistence type="predicted"/>
<dbReference type="STRING" id="243159.AFE_1557"/>
<protein>
    <submittedName>
        <fullName evidence="1">Conserved domain protein</fullName>
    </submittedName>
</protein>
<evidence type="ECO:0000313" key="2">
    <source>
        <dbReference type="Proteomes" id="UP000001362"/>
    </source>
</evidence>
<accession>B7JAD4</accession>
<dbReference type="EMBL" id="CP001219">
    <property type="protein sequence ID" value="ACK79425.1"/>
    <property type="molecule type" value="Genomic_DNA"/>
</dbReference>
<organism evidence="1 2">
    <name type="scientific">Acidithiobacillus ferrooxidans (strain ATCC 23270 / DSM 14882 / CIP 104768 / NCIMB 8455)</name>
    <name type="common">Ferrobacillus ferrooxidans (strain ATCC 23270)</name>
    <dbReference type="NCBI Taxonomy" id="243159"/>
    <lineage>
        <taxon>Bacteria</taxon>
        <taxon>Pseudomonadati</taxon>
        <taxon>Pseudomonadota</taxon>
        <taxon>Acidithiobacillia</taxon>
        <taxon>Acidithiobacillales</taxon>
        <taxon>Acidithiobacillaceae</taxon>
        <taxon>Acidithiobacillus</taxon>
    </lineage>
</organism>
<dbReference type="HOGENOM" id="CLU_2679248_0_0_6"/>
<name>B7JAD4_ACIF2</name>
<dbReference type="KEGG" id="afr:AFE_1557"/>